<evidence type="ECO:0000313" key="1">
    <source>
        <dbReference type="EMBL" id="SFV62418.1"/>
    </source>
</evidence>
<name>A0A1W1C9A1_9ZZZZ</name>
<protein>
    <submittedName>
        <fullName evidence="1">Uncharacterized protein</fullName>
    </submittedName>
</protein>
<accession>A0A1W1C9A1</accession>
<sequence>MLKIFLVLILGIICTGCASSKANATPIKVQKPIKKEQYLQGCRMMPHGYLVCPKAVRT</sequence>
<gene>
    <name evidence="1" type="ORF">MNB_SV-14-1432</name>
</gene>
<organism evidence="1">
    <name type="scientific">hydrothermal vent metagenome</name>
    <dbReference type="NCBI Taxonomy" id="652676"/>
    <lineage>
        <taxon>unclassified sequences</taxon>
        <taxon>metagenomes</taxon>
        <taxon>ecological metagenomes</taxon>
    </lineage>
</organism>
<dbReference type="AlphaFoldDB" id="A0A1W1C9A1"/>
<dbReference type="EMBL" id="FPHN01000143">
    <property type="protein sequence ID" value="SFV62418.1"/>
    <property type="molecule type" value="Genomic_DNA"/>
</dbReference>
<proteinExistence type="predicted"/>
<reference evidence="1" key="1">
    <citation type="submission" date="2016-10" db="EMBL/GenBank/DDBJ databases">
        <authorList>
            <person name="de Groot N.N."/>
        </authorList>
    </citation>
    <scope>NUCLEOTIDE SEQUENCE</scope>
</reference>